<geneLocation type="plasmid" evidence="3">
    <name>pne1a</name>
</geneLocation>
<sequence length="70" mass="7474">MKPTLFLTIAASMISLIGGCQNNSPIYGNYSSEVCLQIGQNHDSSCSNSGDKWKDKSTDELPAVSDNHGP</sequence>
<dbReference type="EMBL" id="CP024769">
    <property type="protein sequence ID" value="QGY31465.1"/>
    <property type="molecule type" value="Genomic_DNA"/>
</dbReference>
<accession>A0A6B9GE73</accession>
<evidence type="ECO:0000313" key="3">
    <source>
        <dbReference type="Proteomes" id="UP000502005"/>
    </source>
</evidence>
<keyword evidence="2" id="KW-0614">Plasmid</keyword>
<evidence type="ECO:0000313" key="2">
    <source>
        <dbReference type="EMBL" id="QGY31465.1"/>
    </source>
</evidence>
<organism evidence="2 3">
    <name type="scientific">Pantoea cypripedii</name>
    <name type="common">Pectobacterium cypripedii</name>
    <name type="synonym">Erwinia cypripedii</name>
    <dbReference type="NCBI Taxonomy" id="55209"/>
    <lineage>
        <taxon>Bacteria</taxon>
        <taxon>Pseudomonadati</taxon>
        <taxon>Pseudomonadota</taxon>
        <taxon>Gammaproteobacteria</taxon>
        <taxon>Enterobacterales</taxon>
        <taxon>Erwiniaceae</taxon>
        <taxon>Pantoea</taxon>
    </lineage>
</organism>
<gene>
    <name evidence="2" type="ORF">CUN67_20955</name>
</gene>
<dbReference type="AlphaFoldDB" id="A0A6B9GE73"/>
<evidence type="ECO:0008006" key="4">
    <source>
        <dbReference type="Google" id="ProtNLM"/>
    </source>
</evidence>
<dbReference type="Proteomes" id="UP000502005">
    <property type="component" value="Plasmid pNE1A"/>
</dbReference>
<reference evidence="2 3" key="1">
    <citation type="submission" date="2017-11" db="EMBL/GenBank/DDBJ databases">
        <title>Genome sequence of Pantoea cypripedii NE1.</title>
        <authorList>
            <person name="Nascimento F.X."/>
        </authorList>
    </citation>
    <scope>NUCLEOTIDE SEQUENCE [LARGE SCALE GENOMIC DNA]</scope>
    <source>
        <strain evidence="2 3">NE1</strain>
        <plasmid evidence="3">pne1a</plasmid>
    </source>
</reference>
<evidence type="ECO:0000256" key="1">
    <source>
        <dbReference type="SAM" id="MobiDB-lite"/>
    </source>
</evidence>
<protein>
    <recommendedName>
        <fullName evidence="4">Lipoprotein</fullName>
    </recommendedName>
</protein>
<dbReference type="RefSeq" id="WP_208717363.1">
    <property type="nucleotide sequence ID" value="NZ_CP024769.1"/>
</dbReference>
<name>A0A6B9GE73_PANCY</name>
<proteinExistence type="predicted"/>
<dbReference type="PROSITE" id="PS51257">
    <property type="entry name" value="PROKAR_LIPOPROTEIN"/>
    <property type="match status" value="1"/>
</dbReference>
<feature type="region of interest" description="Disordered" evidence="1">
    <location>
        <begin position="42"/>
        <end position="70"/>
    </location>
</feature>